<dbReference type="PIRSF" id="PIRSF038084">
    <property type="entry name" value="HAT-B_cat"/>
    <property type="match status" value="1"/>
</dbReference>
<dbReference type="InterPro" id="IPR019467">
    <property type="entry name" value="Hat1_N"/>
</dbReference>
<dbReference type="Gene3D" id="3.90.360.10">
    <property type="entry name" value="Histone acetyl transferase 1 (HAT1), N-terminal domain"/>
    <property type="match status" value="1"/>
</dbReference>
<feature type="active site" description="Proton donor/acceptor" evidence="10">
    <location>
        <position position="283"/>
    </location>
</feature>
<feature type="region of interest" description="Interaction with histone H4 N-terminus" evidence="11">
    <location>
        <begin position="45"/>
        <end position="47"/>
    </location>
</feature>
<comment type="subunit">
    <text evidence="9">Component of the HAT-B complex composed of at least HAT1 and HAT2. The HAT-B complex binds to histone H4 tail.</text>
</comment>
<comment type="subcellular location">
    <subcellularLocation>
        <location evidence="9">Cytoplasm</location>
    </subcellularLocation>
    <subcellularLocation>
        <location evidence="1 9">Nucleus</location>
    </subcellularLocation>
</comment>
<dbReference type="InterPro" id="IPR037113">
    <property type="entry name" value="Hat1_N_sf"/>
</dbReference>
<comment type="caution">
    <text evidence="15">The sequence shown here is derived from an EMBL/GenBank/DDBJ whole genome shotgun (WGS) entry which is preliminary data.</text>
</comment>
<name>A0AA38W130_9PEZI</name>
<evidence type="ECO:0000256" key="13">
    <source>
        <dbReference type="SAM" id="MobiDB-lite"/>
    </source>
</evidence>
<evidence type="ECO:0000256" key="11">
    <source>
        <dbReference type="PIRSR" id="PIRSR038084-2"/>
    </source>
</evidence>
<evidence type="ECO:0000256" key="6">
    <source>
        <dbReference type="ARBA" id="ARBA00023242"/>
    </source>
</evidence>
<evidence type="ECO:0000313" key="16">
    <source>
        <dbReference type="Proteomes" id="UP001174691"/>
    </source>
</evidence>
<dbReference type="Gene3D" id="1.10.10.390">
    <property type="match status" value="1"/>
</dbReference>
<dbReference type="Pfam" id="PF10394">
    <property type="entry name" value="Hat1_N"/>
    <property type="match status" value="1"/>
</dbReference>
<sequence length="475" mass="54316">MAETDGTWSSNANEALTVSLVTPVNGQLKTLTSFHPKFTYPIFGEQEQIFGYQKLKINLRYNASDMRPHLTTTYGKKFKAIGETEPADIDEMMKEFLPEVAFQKSKEFEQTVMSLPENWTPPGEKVHEFKTSQKGHTFEVWRGSLGDQAVRQLVTRIQILVSLFIEGGTPIDVDDSDADRWTVFFLYTKYTDPATKRQVYMFGGYCTVYRFYLYLPSPPATPTRDDLDLGDGNFDLSQLPCRSRISQFIVIPTFQGKGVGSQFYQAIFSQYLNHPQTVEITVEDPNEAFDDMRDLCDLTYLRTVPEFLKLRINTSIKLPRDGAVPKDIIDPEAYEALRRKVKIAPRQFARVLEMQLASQLADSVRPGIRTEGDEEPPKPTPAEEHEYNLWKLLVKARLYRQHKDILGQLDISERLEKLEETVVSVEFEYARLLALLESRTDKTRQDAQSSSNGKRKADESAEEETASKKARVEDA</sequence>
<keyword evidence="5 9" id="KW-0808">Transferase</keyword>
<evidence type="ECO:0000256" key="2">
    <source>
        <dbReference type="ARBA" id="ARBA00010543"/>
    </source>
</evidence>
<dbReference type="InterPro" id="IPR017380">
    <property type="entry name" value="Hist_AcTrfase_B-typ_cat-su"/>
</dbReference>
<accession>A0AA38W130</accession>
<feature type="region of interest" description="Disordered" evidence="13">
    <location>
        <begin position="440"/>
        <end position="475"/>
    </location>
</feature>
<dbReference type="GO" id="GO:0000781">
    <property type="term" value="C:chromosome, telomeric region"/>
    <property type="evidence" value="ECO:0007669"/>
    <property type="project" value="GOC"/>
</dbReference>
<keyword evidence="16" id="KW-1185">Reference proteome</keyword>
<feature type="binding site" evidence="11">
    <location>
        <begin position="255"/>
        <end position="261"/>
    </location>
    <ligand>
        <name>acetyl-CoA</name>
        <dbReference type="ChEBI" id="CHEBI:57288"/>
    </ligand>
</feature>
<evidence type="ECO:0000256" key="8">
    <source>
        <dbReference type="ARBA" id="ARBA00048017"/>
    </source>
</evidence>
<evidence type="ECO:0000256" key="10">
    <source>
        <dbReference type="PIRSR" id="PIRSR038084-1"/>
    </source>
</evidence>
<dbReference type="GO" id="GO:0031509">
    <property type="term" value="P:subtelomeric heterochromatin formation"/>
    <property type="evidence" value="ECO:0007669"/>
    <property type="project" value="InterPro"/>
</dbReference>
<feature type="compositionally biased region" description="Basic and acidic residues" evidence="13">
    <location>
        <begin position="368"/>
        <end position="383"/>
    </location>
</feature>
<dbReference type="GO" id="GO:0005634">
    <property type="term" value="C:nucleus"/>
    <property type="evidence" value="ECO:0007669"/>
    <property type="project" value="UniProtKB-SubCell"/>
</dbReference>
<evidence type="ECO:0000256" key="3">
    <source>
        <dbReference type="ARBA" id="ARBA00013184"/>
    </source>
</evidence>
<protein>
    <recommendedName>
        <fullName evidence="4 9">Histone acetyltransferase type B catalytic subunit</fullName>
        <ecNumber evidence="3 9">2.3.1.48</ecNumber>
    </recommendedName>
</protein>
<dbReference type="EC" id="2.3.1.48" evidence="3 9"/>
<evidence type="ECO:0000256" key="9">
    <source>
        <dbReference type="PIRNR" id="PIRNR038084"/>
    </source>
</evidence>
<gene>
    <name evidence="15" type="ORF">NKR19_g314</name>
</gene>
<dbReference type="InterPro" id="IPR013523">
    <property type="entry name" value="Hist_AcTrfase_HAT1_C"/>
</dbReference>
<comment type="similarity">
    <text evidence="2 9">Belongs to the HAT1 family.</text>
</comment>
<feature type="compositionally biased region" description="Basic and acidic residues" evidence="13">
    <location>
        <begin position="455"/>
        <end position="475"/>
    </location>
</feature>
<reference evidence="15" key="1">
    <citation type="submission" date="2022-07" db="EMBL/GenBank/DDBJ databases">
        <title>Fungi with potential for degradation of polypropylene.</title>
        <authorList>
            <person name="Gostincar C."/>
        </authorList>
    </citation>
    <scope>NUCLEOTIDE SEQUENCE</scope>
    <source>
        <strain evidence="15">EXF-13287</strain>
    </source>
</reference>
<keyword evidence="9" id="KW-0963">Cytoplasm</keyword>
<dbReference type="GO" id="GO:0042393">
    <property type="term" value="F:histone binding"/>
    <property type="evidence" value="ECO:0007669"/>
    <property type="project" value="InterPro"/>
</dbReference>
<dbReference type="Pfam" id="PF21184">
    <property type="entry name" value="HAT1_C_fung"/>
    <property type="match status" value="1"/>
</dbReference>
<evidence type="ECO:0000256" key="5">
    <source>
        <dbReference type="ARBA" id="ARBA00022679"/>
    </source>
</evidence>
<comment type="function">
    <text evidence="9">Catalytic component of the histone acetylase B (HAT-B) complex. Has intrinsic substrate specificity that modifies lysine in recognition sequence GXGKXG. Involved in DNA double-strand break repair.</text>
</comment>
<feature type="domain" description="Histone acetyl transferase HAT1 N-terminal" evidence="14">
    <location>
        <begin position="8"/>
        <end position="166"/>
    </location>
</feature>
<feature type="site" description="Interaction with histone H4 N-terminus" evidence="12">
    <location>
        <position position="181"/>
    </location>
</feature>
<dbReference type="AlphaFoldDB" id="A0AA38W130"/>
<organism evidence="15 16">
    <name type="scientific">Coniochaeta hoffmannii</name>
    <dbReference type="NCBI Taxonomy" id="91930"/>
    <lineage>
        <taxon>Eukaryota</taxon>
        <taxon>Fungi</taxon>
        <taxon>Dikarya</taxon>
        <taxon>Ascomycota</taxon>
        <taxon>Pezizomycotina</taxon>
        <taxon>Sordariomycetes</taxon>
        <taxon>Sordariomycetidae</taxon>
        <taxon>Coniochaetales</taxon>
        <taxon>Coniochaetaceae</taxon>
        <taxon>Coniochaeta</taxon>
    </lineage>
</organism>
<evidence type="ECO:0000256" key="7">
    <source>
        <dbReference type="ARBA" id="ARBA00023315"/>
    </source>
</evidence>
<evidence type="ECO:0000256" key="4">
    <source>
        <dbReference type="ARBA" id="ARBA00021268"/>
    </source>
</evidence>
<dbReference type="GO" id="GO:0004402">
    <property type="term" value="F:histone acetyltransferase activity"/>
    <property type="evidence" value="ECO:0007669"/>
    <property type="project" value="UniProtKB-UniRule"/>
</dbReference>
<keyword evidence="7 9" id="KW-0012">Acyltransferase</keyword>
<dbReference type="Proteomes" id="UP001174691">
    <property type="component" value="Unassembled WGS sequence"/>
</dbReference>
<feature type="region of interest" description="Interaction with histone H4 N-terminus" evidence="11">
    <location>
        <begin position="209"/>
        <end position="211"/>
    </location>
</feature>
<dbReference type="SUPFAM" id="SSF55729">
    <property type="entry name" value="Acyl-CoA N-acyltransferases (Nat)"/>
    <property type="match status" value="1"/>
</dbReference>
<keyword evidence="6 9" id="KW-0539">Nucleus</keyword>
<dbReference type="Gene3D" id="3.40.630.30">
    <property type="match status" value="1"/>
</dbReference>
<dbReference type="InterPro" id="IPR016181">
    <property type="entry name" value="Acyl_CoA_acyltransferase"/>
</dbReference>
<evidence type="ECO:0000256" key="12">
    <source>
        <dbReference type="PIRSR" id="PIRSR038084-3"/>
    </source>
</evidence>
<evidence type="ECO:0000256" key="1">
    <source>
        <dbReference type="ARBA" id="ARBA00004123"/>
    </source>
</evidence>
<evidence type="ECO:0000259" key="14">
    <source>
        <dbReference type="Pfam" id="PF10394"/>
    </source>
</evidence>
<dbReference type="PANTHER" id="PTHR12046">
    <property type="entry name" value="HISTONE ACETYLTRANSFERASE TYPE B CATALYTIC SUBUNIT"/>
    <property type="match status" value="1"/>
</dbReference>
<feature type="binding site" evidence="11">
    <location>
        <position position="286"/>
    </location>
    <ligand>
        <name>acetyl-CoA</name>
        <dbReference type="ChEBI" id="CHEBI:57288"/>
    </ligand>
</feature>
<dbReference type="EMBL" id="JANBVN010000003">
    <property type="protein sequence ID" value="KAJ9165529.1"/>
    <property type="molecule type" value="Genomic_DNA"/>
</dbReference>
<dbReference type="GO" id="GO:0005737">
    <property type="term" value="C:cytoplasm"/>
    <property type="evidence" value="ECO:0007669"/>
    <property type="project" value="UniProtKB-SubCell"/>
</dbReference>
<comment type="catalytic activity">
    <reaction evidence="8 9">
        <text>L-lysyl-[protein] + acetyl-CoA = N(6)-acetyl-L-lysyl-[protein] + CoA + H(+)</text>
        <dbReference type="Rhea" id="RHEA:45948"/>
        <dbReference type="Rhea" id="RHEA-COMP:9752"/>
        <dbReference type="Rhea" id="RHEA-COMP:10731"/>
        <dbReference type="ChEBI" id="CHEBI:15378"/>
        <dbReference type="ChEBI" id="CHEBI:29969"/>
        <dbReference type="ChEBI" id="CHEBI:57287"/>
        <dbReference type="ChEBI" id="CHEBI:57288"/>
        <dbReference type="ChEBI" id="CHEBI:61930"/>
        <dbReference type="EC" id="2.3.1.48"/>
    </reaction>
</comment>
<feature type="region of interest" description="Disordered" evidence="13">
    <location>
        <begin position="363"/>
        <end position="383"/>
    </location>
</feature>
<evidence type="ECO:0000313" key="15">
    <source>
        <dbReference type="EMBL" id="KAJ9165529.1"/>
    </source>
</evidence>
<proteinExistence type="inferred from homology"/>